<keyword evidence="5 9" id="KW-0496">Mitochondrion</keyword>
<evidence type="ECO:0000256" key="6">
    <source>
        <dbReference type="ARBA" id="ARBA00023136"/>
    </source>
</evidence>
<dbReference type="SUPFAM" id="SSF51306">
    <property type="entry name" value="LexA/Signal peptidase"/>
    <property type="match status" value="1"/>
</dbReference>
<keyword evidence="3 9" id="KW-0999">Mitochondrion inner membrane</keyword>
<evidence type="ECO:0000313" key="12">
    <source>
        <dbReference type="Proteomes" id="UP001318040"/>
    </source>
</evidence>
<keyword evidence="4 9" id="KW-0378">Hydrolase</keyword>
<evidence type="ECO:0000256" key="7">
    <source>
        <dbReference type="ARBA" id="ARBA00038445"/>
    </source>
</evidence>
<dbReference type="InterPro" id="IPR000223">
    <property type="entry name" value="Pept_S26A_signal_pept_1"/>
</dbReference>
<dbReference type="Pfam" id="PF10502">
    <property type="entry name" value="Peptidase_S26"/>
    <property type="match status" value="2"/>
</dbReference>
<evidence type="ECO:0000256" key="8">
    <source>
        <dbReference type="PIRSR" id="PIRSR600223-1"/>
    </source>
</evidence>
<dbReference type="NCBIfam" id="TIGR02227">
    <property type="entry name" value="sigpep_I_bact"/>
    <property type="match status" value="1"/>
</dbReference>
<feature type="domain" description="Peptidase S26" evidence="11">
    <location>
        <begin position="128"/>
        <end position="171"/>
    </location>
</feature>
<gene>
    <name evidence="13" type="primary">IMMP1L</name>
</gene>
<evidence type="ECO:0000259" key="11">
    <source>
        <dbReference type="Pfam" id="PF10502"/>
    </source>
</evidence>
<dbReference type="EC" id="3.4.21.-" evidence="9"/>
<dbReference type="InterPro" id="IPR019533">
    <property type="entry name" value="Peptidase_S26"/>
</dbReference>
<evidence type="ECO:0000256" key="3">
    <source>
        <dbReference type="ARBA" id="ARBA00022792"/>
    </source>
</evidence>
<feature type="chain" id="PRO_5042489812" description="Mitochondrial inner membrane protease subunit" evidence="10">
    <location>
        <begin position="24"/>
        <end position="191"/>
    </location>
</feature>
<feature type="domain" description="Peptidase S26" evidence="11">
    <location>
        <begin position="55"/>
        <end position="121"/>
    </location>
</feature>
<dbReference type="InterPro" id="IPR036286">
    <property type="entry name" value="LexA/Signal_pep-like_sf"/>
</dbReference>
<reference evidence="13" key="1">
    <citation type="submission" date="2025-08" db="UniProtKB">
        <authorList>
            <consortium name="RefSeq"/>
        </authorList>
    </citation>
    <scope>IDENTIFICATION</scope>
    <source>
        <tissue evidence="13">Sperm</tissue>
    </source>
</reference>
<evidence type="ECO:0000256" key="5">
    <source>
        <dbReference type="ARBA" id="ARBA00023128"/>
    </source>
</evidence>
<evidence type="ECO:0000313" key="13">
    <source>
        <dbReference type="RefSeq" id="XP_032834076.1"/>
    </source>
</evidence>
<keyword evidence="9 13" id="KW-0645">Protease</keyword>
<dbReference type="GO" id="GO:0006627">
    <property type="term" value="P:protein processing involved in protein targeting to mitochondrion"/>
    <property type="evidence" value="ECO:0007669"/>
    <property type="project" value="TreeGrafter"/>
</dbReference>
<dbReference type="RefSeq" id="XP_032834076.1">
    <property type="nucleotide sequence ID" value="XM_032978185.1"/>
</dbReference>
<comment type="subcellular location">
    <subcellularLocation>
        <location evidence="1 9">Mitochondrion inner membrane</location>
    </subcellularLocation>
</comment>
<accession>A0AAJ7UF36</accession>
<dbReference type="PRINTS" id="PR00727">
    <property type="entry name" value="LEADERPTASE"/>
</dbReference>
<dbReference type="GO" id="GO:0042720">
    <property type="term" value="C:mitochondrial inner membrane peptidase complex"/>
    <property type="evidence" value="ECO:0007669"/>
    <property type="project" value="TreeGrafter"/>
</dbReference>
<dbReference type="KEGG" id="pmrn:116956508"/>
<evidence type="ECO:0000256" key="1">
    <source>
        <dbReference type="ARBA" id="ARBA00004273"/>
    </source>
</evidence>
<dbReference type="CDD" id="cd06530">
    <property type="entry name" value="S26_SPase_I"/>
    <property type="match status" value="1"/>
</dbReference>
<dbReference type="GO" id="GO:0006465">
    <property type="term" value="P:signal peptide processing"/>
    <property type="evidence" value="ECO:0007669"/>
    <property type="project" value="InterPro"/>
</dbReference>
<comment type="subunit">
    <text evidence="2">Heterodimer of 2 subunits, IMMPL1 and IMMPL2.</text>
</comment>
<dbReference type="PANTHER" id="PTHR12383">
    <property type="entry name" value="PROTEASE FAMILY S26 MITOCHONDRIAL INNER MEMBRANE PROTEASE-RELATED"/>
    <property type="match status" value="1"/>
</dbReference>
<name>A0AAJ7UF36_PETMA</name>
<protein>
    <recommendedName>
        <fullName evidence="9">Mitochondrial inner membrane protease subunit</fullName>
        <ecNumber evidence="9">3.4.21.-</ecNumber>
    </recommendedName>
</protein>
<proteinExistence type="inferred from homology"/>
<dbReference type="Gene3D" id="2.10.109.10">
    <property type="entry name" value="Umud Fragment, subunit A"/>
    <property type="match status" value="1"/>
</dbReference>
<organism evidence="12 13">
    <name type="scientific">Petromyzon marinus</name>
    <name type="common">Sea lamprey</name>
    <dbReference type="NCBI Taxonomy" id="7757"/>
    <lineage>
        <taxon>Eukaryota</taxon>
        <taxon>Metazoa</taxon>
        <taxon>Chordata</taxon>
        <taxon>Craniata</taxon>
        <taxon>Vertebrata</taxon>
        <taxon>Cyclostomata</taxon>
        <taxon>Hyperoartia</taxon>
        <taxon>Petromyzontiformes</taxon>
        <taxon>Petromyzontidae</taxon>
        <taxon>Petromyzon</taxon>
    </lineage>
</organism>
<dbReference type="AlphaFoldDB" id="A0AAJ7UF36"/>
<sequence length="191" mass="20838">MWPGRLLRALGVLGCAVQYGCVAHCTLEYVGELVVSQHDRSDKRPSSGTLSAVLLLHLSRLTKCSGPSMQPSLYTNDVVLAEHFSRHLGRIRRGDVVIARNPANPRTFICKRVVALPGDALNKRLPHHSSRYVPLGHVWLEGDNAANSTDSRSYGPVPYALIRGRVCLKVWPPSQFGPIPAGPKRGSSSTL</sequence>
<dbReference type="GO" id="GO:0004252">
    <property type="term" value="F:serine-type endopeptidase activity"/>
    <property type="evidence" value="ECO:0007669"/>
    <property type="project" value="InterPro"/>
</dbReference>
<dbReference type="Proteomes" id="UP001318040">
    <property type="component" value="Chromosome 65"/>
</dbReference>
<evidence type="ECO:0000256" key="9">
    <source>
        <dbReference type="RuleBase" id="RU362041"/>
    </source>
</evidence>
<keyword evidence="10" id="KW-0732">Signal</keyword>
<evidence type="ECO:0000256" key="2">
    <source>
        <dbReference type="ARBA" id="ARBA00011805"/>
    </source>
</evidence>
<evidence type="ECO:0000256" key="4">
    <source>
        <dbReference type="ARBA" id="ARBA00022801"/>
    </source>
</evidence>
<comment type="similarity">
    <text evidence="7">Belongs to the peptidase S26 family. IMP1 subfamily.</text>
</comment>
<dbReference type="InterPro" id="IPR052064">
    <property type="entry name" value="Mito_IMP1_subunit"/>
</dbReference>
<feature type="active site" evidence="8">
    <location>
        <position position="111"/>
    </location>
</feature>
<feature type="active site" evidence="8">
    <location>
        <position position="68"/>
    </location>
</feature>
<dbReference type="PANTHER" id="PTHR12383:SF16">
    <property type="entry name" value="MITOCHONDRIAL INNER MEMBRANE PROTEASE SUBUNIT 1"/>
    <property type="match status" value="1"/>
</dbReference>
<keyword evidence="6" id="KW-0472">Membrane</keyword>
<keyword evidence="12" id="KW-1185">Reference proteome</keyword>
<evidence type="ECO:0000256" key="10">
    <source>
        <dbReference type="SAM" id="SignalP"/>
    </source>
</evidence>
<feature type="signal peptide" evidence="10">
    <location>
        <begin position="1"/>
        <end position="23"/>
    </location>
</feature>